<accession>A0ABQ3QWX2</accession>
<keyword evidence="5 8" id="KW-1133">Transmembrane helix</keyword>
<keyword evidence="6 8" id="KW-0472">Membrane</keyword>
<evidence type="ECO:0000256" key="1">
    <source>
        <dbReference type="ARBA" id="ARBA00004651"/>
    </source>
</evidence>
<dbReference type="EMBL" id="BNDY01000017">
    <property type="protein sequence ID" value="GHI41766.1"/>
    <property type="molecule type" value="Genomic_DNA"/>
</dbReference>
<feature type="transmembrane region" description="Helical" evidence="8">
    <location>
        <begin position="266"/>
        <end position="290"/>
    </location>
</feature>
<comment type="similarity">
    <text evidence="7">Belongs to the glycosyltransferase 87 family.</text>
</comment>
<evidence type="ECO:0000256" key="8">
    <source>
        <dbReference type="SAM" id="Phobius"/>
    </source>
</evidence>
<evidence type="ECO:0000256" key="7">
    <source>
        <dbReference type="ARBA" id="ARBA00024033"/>
    </source>
</evidence>
<proteinExistence type="inferred from homology"/>
<dbReference type="Pfam" id="PF09594">
    <property type="entry name" value="GT87"/>
    <property type="match status" value="1"/>
</dbReference>
<comment type="caution">
    <text evidence="9">The sequence shown here is derived from an EMBL/GenBank/DDBJ whole genome shotgun (WGS) entry which is preliminary data.</text>
</comment>
<evidence type="ECO:0000256" key="5">
    <source>
        <dbReference type="ARBA" id="ARBA00022989"/>
    </source>
</evidence>
<evidence type="ECO:0000256" key="4">
    <source>
        <dbReference type="ARBA" id="ARBA00022692"/>
    </source>
</evidence>
<organism evidence="9 10">
    <name type="scientific">Streptomyces violascens</name>
    <dbReference type="NCBI Taxonomy" id="67381"/>
    <lineage>
        <taxon>Bacteria</taxon>
        <taxon>Bacillati</taxon>
        <taxon>Actinomycetota</taxon>
        <taxon>Actinomycetes</taxon>
        <taxon>Kitasatosporales</taxon>
        <taxon>Streptomycetaceae</taxon>
        <taxon>Streptomyces</taxon>
    </lineage>
</organism>
<keyword evidence="2" id="KW-1003">Cell membrane</keyword>
<sequence>MRRCEARGVTHGRTACTAALLAALTVVLALTVLRDGYATDPGGLSWWYAAAWLLFAAAARSLRRVPVRHQAALIVAGGIAVAATGLLAPPRTSTDAYRYAWDGRVQAAGISPYDHAPADRELAGLRDRWLFPTDPAQCALADHAPVDGGCTLLNRPSVHTIYPPVAEAYYLVVDEIAPGSARLKPLQTGGALFAVGTTLCLLRIVRRRGPDGAAGSVPPVAYWAWCPAVPLEAVNNAHVDVLAVLLTVAGLGALTGRAALGRLRAAMGGALIGAGVAVKLLPAVVLPAVLRRRPVTVLLSTVGTIALSYLPYALASHSSVFGYLGGYTEEEGYDDPSARGRFALLRLVLPDSWSLPVTLAALLAVTAYVLRRGNPERPWSGALLLLGWSFLLLTPGYSWYALLLIALVALDGRWEWLTVAAAGAAAYVTTPAVPDFPVPTTAYGVAAGAVLAASALRRRRKGQDAGRSEALSQARVNV</sequence>
<evidence type="ECO:0008006" key="11">
    <source>
        <dbReference type="Google" id="ProtNLM"/>
    </source>
</evidence>
<feature type="transmembrane region" description="Helical" evidence="8">
    <location>
        <begin position="382"/>
        <end position="410"/>
    </location>
</feature>
<gene>
    <name evidence="9" type="ORF">Sviol_61740</name>
</gene>
<reference evidence="9" key="1">
    <citation type="submission" date="2024-05" db="EMBL/GenBank/DDBJ databases">
        <title>Whole genome shotgun sequence of Streptomyces violascens NBRC 12920.</title>
        <authorList>
            <person name="Komaki H."/>
            <person name="Tamura T."/>
        </authorList>
    </citation>
    <scope>NUCLEOTIDE SEQUENCE</scope>
    <source>
        <strain evidence="9">NBRC 12920</strain>
    </source>
</reference>
<feature type="transmembrane region" description="Helical" evidence="8">
    <location>
        <begin position="71"/>
        <end position="88"/>
    </location>
</feature>
<comment type="subcellular location">
    <subcellularLocation>
        <location evidence="1">Cell membrane</location>
        <topology evidence="1">Multi-pass membrane protein</topology>
    </subcellularLocation>
</comment>
<evidence type="ECO:0000313" key="10">
    <source>
        <dbReference type="Proteomes" id="UP001050808"/>
    </source>
</evidence>
<feature type="transmembrane region" description="Helical" evidence="8">
    <location>
        <begin position="241"/>
        <end position="260"/>
    </location>
</feature>
<keyword evidence="4 8" id="KW-0812">Transmembrane</keyword>
<evidence type="ECO:0000256" key="3">
    <source>
        <dbReference type="ARBA" id="ARBA00022679"/>
    </source>
</evidence>
<evidence type="ECO:0000313" key="9">
    <source>
        <dbReference type="EMBL" id="GHI41766.1"/>
    </source>
</evidence>
<evidence type="ECO:0000256" key="2">
    <source>
        <dbReference type="ARBA" id="ARBA00022475"/>
    </source>
</evidence>
<dbReference type="Proteomes" id="UP001050808">
    <property type="component" value="Unassembled WGS sequence"/>
</dbReference>
<keyword evidence="10" id="KW-1185">Reference proteome</keyword>
<dbReference type="InterPro" id="IPR018584">
    <property type="entry name" value="GT87"/>
</dbReference>
<feature type="transmembrane region" description="Helical" evidence="8">
    <location>
        <begin position="353"/>
        <end position="370"/>
    </location>
</feature>
<feature type="transmembrane region" description="Helical" evidence="8">
    <location>
        <begin position="436"/>
        <end position="456"/>
    </location>
</feature>
<keyword evidence="3" id="KW-0808">Transferase</keyword>
<evidence type="ECO:0000256" key="6">
    <source>
        <dbReference type="ARBA" id="ARBA00023136"/>
    </source>
</evidence>
<feature type="transmembrane region" description="Helical" evidence="8">
    <location>
        <begin position="45"/>
        <end position="62"/>
    </location>
</feature>
<name>A0ABQ3QWX2_9ACTN</name>
<protein>
    <recommendedName>
        <fullName evidence="11">DUF2029 domain-containing protein</fullName>
    </recommendedName>
</protein>
<feature type="transmembrane region" description="Helical" evidence="8">
    <location>
        <begin position="186"/>
        <end position="205"/>
    </location>
</feature>